<dbReference type="Gene3D" id="3.30.470.20">
    <property type="entry name" value="ATP-grasp fold, B domain"/>
    <property type="match status" value="1"/>
</dbReference>
<evidence type="ECO:0000256" key="1">
    <source>
        <dbReference type="ARBA" id="ARBA00022598"/>
    </source>
</evidence>
<evidence type="ECO:0000259" key="5">
    <source>
        <dbReference type="PROSITE" id="PS50975"/>
    </source>
</evidence>
<name>A0ABU2H458_9ACTN</name>
<feature type="domain" description="ATP-grasp" evidence="5">
    <location>
        <begin position="122"/>
        <end position="320"/>
    </location>
</feature>
<keyword evidence="3 4" id="KW-0067">ATP-binding</keyword>
<comment type="caution">
    <text evidence="6">The sequence shown here is derived from an EMBL/GenBank/DDBJ whole genome shotgun (WGS) entry which is preliminary data.</text>
</comment>
<evidence type="ECO:0000256" key="2">
    <source>
        <dbReference type="ARBA" id="ARBA00022741"/>
    </source>
</evidence>
<dbReference type="InterPro" id="IPR011761">
    <property type="entry name" value="ATP-grasp"/>
</dbReference>
<gene>
    <name evidence="6" type="ORF">RIF23_04835</name>
</gene>
<keyword evidence="7" id="KW-1185">Reference proteome</keyword>
<dbReference type="Proteomes" id="UP001250214">
    <property type="component" value="Unassembled WGS sequence"/>
</dbReference>
<evidence type="ECO:0000256" key="4">
    <source>
        <dbReference type="PROSITE-ProRule" id="PRU00409"/>
    </source>
</evidence>
<protein>
    <submittedName>
        <fullName evidence="6">ATP-grasp domain-containing protein</fullName>
    </submittedName>
</protein>
<proteinExistence type="predicted"/>
<dbReference type="InterPro" id="IPR040570">
    <property type="entry name" value="LAL_C2"/>
</dbReference>
<evidence type="ECO:0000313" key="7">
    <source>
        <dbReference type="Proteomes" id="UP001250214"/>
    </source>
</evidence>
<dbReference type="PANTHER" id="PTHR43585">
    <property type="entry name" value="FUMIPYRROLE BIOSYNTHESIS PROTEIN C"/>
    <property type="match status" value="1"/>
</dbReference>
<organism evidence="6 7">
    <name type="scientific">Lipingzhangella rawalii</name>
    <dbReference type="NCBI Taxonomy" id="2055835"/>
    <lineage>
        <taxon>Bacteria</taxon>
        <taxon>Bacillati</taxon>
        <taxon>Actinomycetota</taxon>
        <taxon>Actinomycetes</taxon>
        <taxon>Streptosporangiales</taxon>
        <taxon>Nocardiopsidaceae</taxon>
        <taxon>Lipingzhangella</taxon>
    </lineage>
</organism>
<dbReference type="InterPro" id="IPR052032">
    <property type="entry name" value="ATP-dep_AA_Ligase"/>
</dbReference>
<accession>A0ABU2H458</accession>
<dbReference type="Pfam" id="PF18603">
    <property type="entry name" value="LAL_C2"/>
    <property type="match status" value="1"/>
</dbReference>
<keyword evidence="2 4" id="KW-0547">Nucleotide-binding</keyword>
<sequence>MPRLERKDQVAIVDAYSGGRYLIPAMQALGYPVVHIQSDTTPPRYFLQDNDSAARNANRHIVHYEQDSAGLAQQLRCESVRLVLAGSEGGVLLADQLAERLDLPFRNDIHTSVARRDKFEMQERLRAAGLANIAQARVHTPEELDAWLDRHESYPVVLKPLASAGTDGVHICSSRAEAHEALERILGQANIFGAPNDAALCQEYLTGTEYVLNGIACQGKHVFTEGWRSDKINNNGFRVYDTQYLFYVGDPGFTELSDYVAAACTALGIVNGPFHAEVMHTDRGPVLIEVGARIAGGADPYVVESCLGHSQVSYLVHSSLHPELFRERRGAHNVEMRRRHAAYVFLIAREPGRVRRLELEEFLKVDGVVHVDYHYEVGDLQEMTRDLVTSAGVVMVTAHDRSQLDAAVRRIREIEAAMYERSVDTVTTA</sequence>
<keyword evidence="1" id="KW-0436">Ligase</keyword>
<dbReference type="NCBIfam" id="NF005543">
    <property type="entry name" value="PRK07206.1"/>
    <property type="match status" value="1"/>
</dbReference>
<dbReference type="PROSITE" id="PS50975">
    <property type="entry name" value="ATP_GRASP"/>
    <property type="match status" value="1"/>
</dbReference>
<dbReference type="EMBL" id="JAVLVT010000001">
    <property type="protein sequence ID" value="MDS1269615.1"/>
    <property type="molecule type" value="Genomic_DNA"/>
</dbReference>
<dbReference type="SUPFAM" id="SSF56059">
    <property type="entry name" value="Glutathione synthetase ATP-binding domain-like"/>
    <property type="match status" value="1"/>
</dbReference>
<dbReference type="RefSeq" id="WP_310911075.1">
    <property type="nucleotide sequence ID" value="NZ_JAVLVT010000001.1"/>
</dbReference>
<evidence type="ECO:0000256" key="3">
    <source>
        <dbReference type="ARBA" id="ARBA00022840"/>
    </source>
</evidence>
<dbReference type="Pfam" id="PF13535">
    <property type="entry name" value="ATP-grasp_4"/>
    <property type="match status" value="1"/>
</dbReference>
<reference evidence="7" key="1">
    <citation type="submission" date="2023-07" db="EMBL/GenBank/DDBJ databases">
        <title>Novel species in the genus Lipingzhangella isolated from Sambhar Salt Lake.</title>
        <authorList>
            <person name="Jiya N."/>
            <person name="Kajale S."/>
            <person name="Sharma A."/>
        </authorList>
    </citation>
    <scope>NUCLEOTIDE SEQUENCE [LARGE SCALE GENOMIC DNA]</scope>
    <source>
        <strain evidence="7">LS1_29</strain>
    </source>
</reference>
<evidence type="ECO:0000313" key="6">
    <source>
        <dbReference type="EMBL" id="MDS1269615.1"/>
    </source>
</evidence>
<dbReference type="PANTHER" id="PTHR43585:SF2">
    <property type="entry name" value="ATP-GRASP ENZYME FSQD"/>
    <property type="match status" value="1"/>
</dbReference>